<feature type="transmembrane region" description="Helical" evidence="1">
    <location>
        <begin position="206"/>
        <end position="227"/>
    </location>
</feature>
<keyword evidence="1" id="KW-0472">Membrane</keyword>
<keyword evidence="1" id="KW-1133">Transmembrane helix</keyword>
<dbReference type="AlphaFoldDB" id="A0A1W0WWH5"/>
<name>A0A1W0WWH5_HYPEX</name>
<evidence type="ECO:0000313" key="3">
    <source>
        <dbReference type="Proteomes" id="UP000192578"/>
    </source>
</evidence>
<gene>
    <name evidence="2" type="ORF">BV898_06520</name>
</gene>
<sequence>MAPNFISFSSTNSSWSGFVEIQPALEVTLEQLAPQYPKLLENYTKTSVYHTTPYSCNDLEMYAHNVEMNYLYGGNFLAKKPTVVLAAESSSGNAVNMDRAITSVGLVEAQRHHLNYPEAEDCHFWQLVSSDSTAEKRIYGYLYRGYSRGSSLQDAFTYDSEARLLLKDATYEVVWIGGRTAPPPDRPKCGLHGELCLKRGITAETVAGAVFGNALATVILFTVFRWVKRAIVPADWWLLDEGLLAMRNPRNHRRSILLQSVKFVAAMLHLDPVDV</sequence>
<evidence type="ECO:0000256" key="1">
    <source>
        <dbReference type="SAM" id="Phobius"/>
    </source>
</evidence>
<accession>A0A1W0WWH5</accession>
<dbReference type="Proteomes" id="UP000192578">
    <property type="component" value="Unassembled WGS sequence"/>
</dbReference>
<protein>
    <submittedName>
        <fullName evidence="2">Uncharacterized protein</fullName>
    </submittedName>
</protein>
<organism evidence="2 3">
    <name type="scientific">Hypsibius exemplaris</name>
    <name type="common">Freshwater tardigrade</name>
    <dbReference type="NCBI Taxonomy" id="2072580"/>
    <lineage>
        <taxon>Eukaryota</taxon>
        <taxon>Metazoa</taxon>
        <taxon>Ecdysozoa</taxon>
        <taxon>Tardigrada</taxon>
        <taxon>Eutardigrada</taxon>
        <taxon>Parachela</taxon>
        <taxon>Hypsibioidea</taxon>
        <taxon>Hypsibiidae</taxon>
        <taxon>Hypsibius</taxon>
    </lineage>
</organism>
<keyword evidence="1" id="KW-0812">Transmembrane</keyword>
<reference evidence="3" key="1">
    <citation type="submission" date="2017-01" db="EMBL/GenBank/DDBJ databases">
        <title>Comparative genomics of anhydrobiosis in the tardigrade Hypsibius dujardini.</title>
        <authorList>
            <person name="Yoshida Y."/>
            <person name="Koutsovoulos G."/>
            <person name="Laetsch D."/>
            <person name="Stevens L."/>
            <person name="Kumar S."/>
            <person name="Horikawa D."/>
            <person name="Ishino K."/>
            <person name="Komine S."/>
            <person name="Tomita M."/>
            <person name="Blaxter M."/>
            <person name="Arakawa K."/>
        </authorList>
    </citation>
    <scope>NUCLEOTIDE SEQUENCE [LARGE SCALE GENOMIC DNA]</scope>
    <source>
        <strain evidence="3">Z151</strain>
    </source>
</reference>
<evidence type="ECO:0000313" key="2">
    <source>
        <dbReference type="EMBL" id="OQV19533.1"/>
    </source>
</evidence>
<comment type="caution">
    <text evidence="2">The sequence shown here is derived from an EMBL/GenBank/DDBJ whole genome shotgun (WGS) entry which is preliminary data.</text>
</comment>
<proteinExistence type="predicted"/>
<keyword evidence="3" id="KW-1185">Reference proteome</keyword>
<dbReference type="EMBL" id="MTYJ01000038">
    <property type="protein sequence ID" value="OQV19533.1"/>
    <property type="molecule type" value="Genomic_DNA"/>
</dbReference>